<organism evidence="1 2">
    <name type="scientific">Portunus trituberculatus</name>
    <name type="common">Swimming crab</name>
    <name type="synonym">Neptunus trituberculatus</name>
    <dbReference type="NCBI Taxonomy" id="210409"/>
    <lineage>
        <taxon>Eukaryota</taxon>
        <taxon>Metazoa</taxon>
        <taxon>Ecdysozoa</taxon>
        <taxon>Arthropoda</taxon>
        <taxon>Crustacea</taxon>
        <taxon>Multicrustacea</taxon>
        <taxon>Malacostraca</taxon>
        <taxon>Eumalacostraca</taxon>
        <taxon>Eucarida</taxon>
        <taxon>Decapoda</taxon>
        <taxon>Pleocyemata</taxon>
        <taxon>Brachyura</taxon>
        <taxon>Eubrachyura</taxon>
        <taxon>Portunoidea</taxon>
        <taxon>Portunidae</taxon>
        <taxon>Portuninae</taxon>
        <taxon>Portunus</taxon>
    </lineage>
</organism>
<evidence type="ECO:0000313" key="1">
    <source>
        <dbReference type="EMBL" id="MPC13212.1"/>
    </source>
</evidence>
<name>A0A5B7CTZ9_PORTR</name>
<gene>
    <name evidence="1" type="ORF">E2C01_005935</name>
</gene>
<protein>
    <submittedName>
        <fullName evidence="1">Uncharacterized protein</fullName>
    </submittedName>
</protein>
<comment type="caution">
    <text evidence="1">The sequence shown here is derived from an EMBL/GenBank/DDBJ whole genome shotgun (WGS) entry which is preliminary data.</text>
</comment>
<keyword evidence="2" id="KW-1185">Reference proteome</keyword>
<accession>A0A5B7CTZ9</accession>
<sequence length="71" mass="8068">MKLKLQTGRRLATDHTLPELWNISIKLRHTGICQTIPHSLARTRTLAQMNPQFTKLRSKFNCCSGRHGPAS</sequence>
<dbReference type="EMBL" id="VSRR010000266">
    <property type="protein sequence ID" value="MPC13212.1"/>
    <property type="molecule type" value="Genomic_DNA"/>
</dbReference>
<evidence type="ECO:0000313" key="2">
    <source>
        <dbReference type="Proteomes" id="UP000324222"/>
    </source>
</evidence>
<dbReference type="Proteomes" id="UP000324222">
    <property type="component" value="Unassembled WGS sequence"/>
</dbReference>
<dbReference type="AlphaFoldDB" id="A0A5B7CTZ9"/>
<reference evidence="1 2" key="1">
    <citation type="submission" date="2019-05" db="EMBL/GenBank/DDBJ databases">
        <title>Another draft genome of Portunus trituberculatus and its Hox gene families provides insights of decapod evolution.</title>
        <authorList>
            <person name="Jeong J.-H."/>
            <person name="Song I."/>
            <person name="Kim S."/>
            <person name="Choi T."/>
            <person name="Kim D."/>
            <person name="Ryu S."/>
            <person name="Kim W."/>
        </authorList>
    </citation>
    <scope>NUCLEOTIDE SEQUENCE [LARGE SCALE GENOMIC DNA]</scope>
    <source>
        <tissue evidence="1">Muscle</tissue>
    </source>
</reference>
<proteinExistence type="predicted"/>